<keyword evidence="10" id="KW-0946">Virion</keyword>
<keyword evidence="11" id="KW-0693">Viral RNA replication</keyword>
<dbReference type="KEGG" id="vg:30855612"/>
<evidence type="ECO:0000256" key="9">
    <source>
        <dbReference type="ARBA" id="ARBA00022840"/>
    </source>
</evidence>
<protein>
    <recommendedName>
        <fullName evidence="2">RNA-directed RNA polymerase</fullName>
        <ecNumber evidence="2">2.7.7.48</ecNumber>
    </recommendedName>
    <alternativeName>
        <fullName evidence="17">Replicase</fullName>
    </alternativeName>
    <alternativeName>
        <fullName evidence="16">Transcriptase</fullName>
    </alternativeName>
</protein>
<evidence type="ECO:0000256" key="10">
    <source>
        <dbReference type="ARBA" id="ARBA00022844"/>
    </source>
</evidence>
<dbReference type="InterPro" id="IPR014023">
    <property type="entry name" value="Mononeg_RNA_pol_cat"/>
</dbReference>
<evidence type="ECO:0000256" key="19">
    <source>
        <dbReference type="ARBA" id="ARBA00047370"/>
    </source>
</evidence>
<keyword evidence="7" id="KW-0548">Nucleotidyltransferase</keyword>
<evidence type="ECO:0000256" key="8">
    <source>
        <dbReference type="ARBA" id="ARBA00022741"/>
    </source>
</evidence>
<comment type="subcellular location">
    <subcellularLocation>
        <location evidence="1">Virion</location>
    </subcellularLocation>
</comment>
<evidence type="ECO:0000256" key="11">
    <source>
        <dbReference type="ARBA" id="ARBA00022953"/>
    </source>
</evidence>
<sequence length="2172" mass="252957">MISQRQVQFEKISSLVFERKFDTAIRKTTIKEFNNRYINNTLTLDDKLVTTSYYAKNINDAKCDGRLYSNILHTIIQDSSVGVLYNPGRSKTYQRMTQICTQVIDFQWEYLNHNNKLFESKHNKLTRKQWLDKFELNTLIQNLFSFGSFVSFVVDKSSFIKNFKFRRLSEDQQIEIKQRVNHHKCHYIPLTFVWSEKLIYVEFKSNNYILPISYLLLIYNKIHDLISVLIYVTLAEGNALPSNSYYMTISFIQELINIHKNYDEQYYSIAKTLESLCIAETLIETETWKNTEFFNALNNELYNEFDFDYKNSDLRRILQSVNTPLRHELCCLSKILGHPFVDMEQGTYDLFQKVQEPLTIDMIKVTESINFIKENYIRNHILRHGKWPPCRIDTTKAPKAIIMAQILNKDPNSLDIVRKYGRTLIHHYLYIDFLPNMRFSKLENYIPYLKDKTVTLSRTKLFKCLWPGDADTQQESWRETRLLLVYLLNSNLVVDHVNYINNYIDSEDLTELLDYLVIRIVPKEKELKIKYRGFGCKTYEDRARALAQEKSVMEFLDIYSDEQAMTLGELPLTRKLYSFRTILNSYKGSSVLYINLDASSWNNRFRRLTVDHPMSQTLDDIFGVKIFSKTHLAFEKSFIYVPDGLDFYYWDGQAGGIEGLNQDTWVVAYLGQIKTAMKALGFNYYVLCKGDDVRLAVLIPPLVSRQQSIERIKSNIVKTLKESLSKFGHKIKIEESYGSENYFSFSKTASLNTVELPQVFRKIQKSHGANNAFISTLDEYIASAFSNVHSSCKVSPNITPIYAVAVLWSLHYLMSNKTYSNLSDIEYMTLMLTPSIVGGFPIIFLHNMFVRAESDLLSPFIGMLIFSKTLNYDLYNTMYNFLTFRSTKPSSYIALYKDPYSLPLNRPTLPTTLLRKQIIPSLRKLTKNEALRELFELIDDEITTDILNCLNSCNVLNVKILSNIYAATPQGILEELLRKFETSRSVYELLILRGGENLALRVIGRVYKAEMRLQRWRVNRMRGLNLRDGDSFNFKGLTCPAQIAQNIRDILWGKRIEGITMPPLQHQLEFHSPLLVQHNTWALDNHFTYHVGKTFVNPLFKNCPQQYMSCGYKPFLGYATRSGTIAPTVHFIEKDAILIKLKNILDLISWTAKYDITEEGIRRDSNIGELLHYIIKLYSPEDISKLGPFSGKQRSGTVQHHMRSPSFKEAIVPNVLSNIYQQIIGKTNSHLKLRRSKDHFKVNFLHILCHSVSIIFQELEFTNTRFGSEEVWTVTSNCTYCTKPIKETPLVCNIKYLRTRKLRPLSLTNIGNITERLLITSVTEFEKTGIKIGEIPTNLTYERACAGVIQEFIDQTYTTRQRISERYGLINMTDEARAAHVHLIPQGRSRDIGQTEIKNIKPEFLMKYIVPKIHLELVLLFPQLHQKNIASILGNIPGNELPWFCLIDHIYKCGQLGRFINILKNVSGITPPNCFDNPSAASHYIGHASFLIQETNPFMGEFIILSNYKDTDILRHLRMYAMSCLRKIIIANIVPDLKNYERLISIPHGRSTLIRAVALLILFCSKDFRNPEINEVLLSRLRDIRESKVQLMSPDMISQTILEYDNLQDFCQEEECIYLQWQMQIYPKWNWEESYQYLKDHYELIIEIYNNMASKVALSVVYADLPTCIATVRSERPPDEILDDLTTDVRFLPKYDTDGPKIDFNPKSQRMLYIKHNTGIISEQYFHPAVYDFTTNKVILQQCYLNRPFGGQTTSQNKIIDIFTLLYLPNQLGNNLNLACLGEGYGGILELLALMTYECNILYDTLPPNPEIETYPHAAHNAINLNHHNIIYSHHSVDLYDLTKVMVMQHFESFNFRYYLTVCDAEVGDYQDYSRFKLVRNVTYFYLRNRTTNGILILKMNVCEQRNIHYVIGTLQKYCDTILMIRSICSNIGGEVYIIAQGFVLPYLGSYEDNMLEPNLQAYTSIEKFRGHIYSDYVASLGEKNRRLEWTQKTTIHQSKWAELGLESSGFSKTINRVGLPLNNDDLHFIIIQKDLKAIAQYLLQKYKTIPQYLYNIVIDKDMIEYRQSTWEPSTRRHKTYTAERWLRQMGWIDVLKHILQSIDTDPLLEQQLRNAYSNHLAQLPDRLKWLPLTSKSFLQENNDDGFISRPYLYYIEGCHIAVQLLSFSMVF</sequence>
<evidence type="ECO:0000256" key="17">
    <source>
        <dbReference type="ARBA" id="ARBA00031012"/>
    </source>
</evidence>
<evidence type="ECO:0000256" key="16">
    <source>
        <dbReference type="ARBA" id="ARBA00030436"/>
    </source>
</evidence>
<evidence type="ECO:0000313" key="23">
    <source>
        <dbReference type="Proteomes" id="UP000202207"/>
    </source>
</evidence>
<evidence type="ECO:0000256" key="15">
    <source>
        <dbReference type="ARBA" id="ARBA00024499"/>
    </source>
</evidence>
<evidence type="ECO:0000256" key="7">
    <source>
        <dbReference type="ARBA" id="ARBA00022695"/>
    </source>
</evidence>
<dbReference type="Proteomes" id="UP000202207">
    <property type="component" value="Genome"/>
</dbReference>
<evidence type="ECO:0000256" key="4">
    <source>
        <dbReference type="ARBA" id="ARBA00022664"/>
    </source>
</evidence>
<dbReference type="Pfam" id="PF00946">
    <property type="entry name" value="Mononeg_RNA_pol"/>
    <property type="match status" value="1"/>
</dbReference>
<evidence type="ECO:0000256" key="13">
    <source>
        <dbReference type="ARBA" id="ARBA00023268"/>
    </source>
</evidence>
<comment type="catalytic activity">
    <reaction evidence="15">
        <text>a 5'-end (5'-triphosphoguanosine)-(2'-O-methyladenylyl)-adenylyl-cytidylyl-adenosine in mRNA + S-adenosyl-L-methionine = a 5'-end (N(7)-methyl 5'-triphosphoguanosine)-(2'-O-methyladenylyl)-adenylyl-cytidylyl-adenosine in mRNA + S-adenosyl-L-homocysteine</text>
        <dbReference type="Rhea" id="RHEA:65440"/>
        <dbReference type="Rhea" id="RHEA-COMP:16798"/>
        <dbReference type="Rhea" id="RHEA-COMP:16801"/>
        <dbReference type="ChEBI" id="CHEBI:57856"/>
        <dbReference type="ChEBI" id="CHEBI:59789"/>
        <dbReference type="ChEBI" id="CHEBI:156482"/>
        <dbReference type="ChEBI" id="CHEBI:156483"/>
    </reaction>
</comment>
<dbReference type="GO" id="GO:0003968">
    <property type="term" value="F:RNA-directed RNA polymerase activity"/>
    <property type="evidence" value="ECO:0007669"/>
    <property type="project" value="UniProtKB-KW"/>
</dbReference>
<evidence type="ECO:0000256" key="18">
    <source>
        <dbReference type="ARBA" id="ARBA00047332"/>
    </source>
</evidence>
<dbReference type="InterPro" id="IPR026890">
    <property type="entry name" value="Mononeg_mRNAcap"/>
</dbReference>
<proteinExistence type="predicted"/>
<dbReference type="Pfam" id="PF14318">
    <property type="entry name" value="Mononeg_mRNAcap"/>
    <property type="match status" value="1"/>
</dbReference>
<evidence type="ECO:0000256" key="6">
    <source>
        <dbReference type="ARBA" id="ARBA00022691"/>
    </source>
</evidence>
<keyword evidence="8" id="KW-0547">Nucleotide-binding</keyword>
<evidence type="ECO:0000256" key="12">
    <source>
        <dbReference type="ARBA" id="ARBA00023042"/>
    </source>
</evidence>
<dbReference type="GO" id="GO:0004482">
    <property type="term" value="F:mRNA 5'-cap (guanine-N7-)-methyltransferase activity"/>
    <property type="evidence" value="ECO:0007669"/>
    <property type="project" value="InterPro"/>
</dbReference>
<dbReference type="GO" id="GO:0044423">
    <property type="term" value="C:virion component"/>
    <property type="evidence" value="ECO:0007669"/>
    <property type="project" value="UniProtKB-KW"/>
</dbReference>
<evidence type="ECO:0000313" key="22">
    <source>
        <dbReference type="EMBL" id="APG78716.1"/>
    </source>
</evidence>
<dbReference type="PROSITE" id="PS50526">
    <property type="entry name" value="RDRP_SSRNA_NEG_NONSEG"/>
    <property type="match status" value="1"/>
</dbReference>
<keyword evidence="5" id="KW-0808">Transferase</keyword>
<evidence type="ECO:0000256" key="5">
    <source>
        <dbReference type="ARBA" id="ARBA00022679"/>
    </source>
</evidence>
<evidence type="ECO:0000256" key="14">
    <source>
        <dbReference type="ARBA" id="ARBA00024494"/>
    </source>
</evidence>
<comment type="catalytic activity">
    <reaction evidence="20">
        <text>GTP + H2O = GDP + phosphate + H(+)</text>
        <dbReference type="Rhea" id="RHEA:19669"/>
        <dbReference type="ChEBI" id="CHEBI:15377"/>
        <dbReference type="ChEBI" id="CHEBI:15378"/>
        <dbReference type="ChEBI" id="CHEBI:37565"/>
        <dbReference type="ChEBI" id="CHEBI:43474"/>
        <dbReference type="ChEBI" id="CHEBI:58189"/>
    </reaction>
</comment>
<keyword evidence="23" id="KW-1185">Reference proteome</keyword>
<dbReference type="GO" id="GO:0005524">
    <property type="term" value="F:ATP binding"/>
    <property type="evidence" value="ECO:0007669"/>
    <property type="project" value="UniProtKB-KW"/>
</dbReference>
<keyword evidence="4" id="KW-0507">mRNA processing</keyword>
<name>A0A1L3KMX9_9VIRU</name>
<organism evidence="22 23">
    <name type="scientific">Hubei chuvirus-like virus 1</name>
    <dbReference type="NCBI Taxonomy" id="1922857"/>
    <lineage>
        <taxon>Viruses</taxon>
        <taxon>Riboviria</taxon>
        <taxon>Orthornavirae</taxon>
        <taxon>Negarnaviricota</taxon>
        <taxon>Haploviricotina</taxon>
        <taxon>Monjiviricetes</taxon>
        <taxon>Jingchuvirales</taxon>
        <taxon>Chuviridae</taxon>
        <taxon>Scarabeuvirus</taxon>
        <taxon>Scarabeuvirus hubeiense</taxon>
    </lineage>
</organism>
<evidence type="ECO:0000256" key="3">
    <source>
        <dbReference type="ARBA" id="ARBA00022484"/>
    </source>
</evidence>
<keyword evidence="13" id="KW-0511">Multifunctional enzyme</keyword>
<dbReference type="EC" id="2.7.7.48" evidence="2"/>
<evidence type="ECO:0000256" key="1">
    <source>
        <dbReference type="ARBA" id="ARBA00004328"/>
    </source>
</evidence>
<reference evidence="22 23" key="1">
    <citation type="journal article" date="2016" name="Nature">
        <title>Redefining the invertebrate RNA virosphere.</title>
        <authorList>
            <person name="Shi M."/>
            <person name="Lin X.D."/>
            <person name="Tian J.H."/>
            <person name="Chen L.J."/>
            <person name="Chen X."/>
            <person name="Li C.X."/>
            <person name="Qin X.C."/>
            <person name="Li J."/>
            <person name="Cao J.P."/>
            <person name="Eden J.S."/>
            <person name="Buchmann J."/>
            <person name="Wang W."/>
            <person name="Xu J."/>
            <person name="Holmes E.C."/>
            <person name="Zhang Y.Z."/>
        </authorList>
    </citation>
    <scope>NUCLEOTIDE SEQUENCE [LARGE SCALE GENOMIC DNA]</scope>
    <source>
        <strain evidence="22 23">QTM26249</strain>
    </source>
</reference>
<dbReference type="EMBL" id="KX884424">
    <property type="protein sequence ID" value="APG78716.1"/>
    <property type="molecule type" value="Genomic_RNA"/>
</dbReference>
<keyword evidence="9" id="KW-0067">ATP-binding</keyword>
<evidence type="ECO:0000256" key="2">
    <source>
        <dbReference type="ARBA" id="ARBA00012494"/>
    </source>
</evidence>
<evidence type="ECO:0000259" key="21">
    <source>
        <dbReference type="PROSITE" id="PS50526"/>
    </source>
</evidence>
<evidence type="ECO:0000256" key="20">
    <source>
        <dbReference type="ARBA" id="ARBA00048548"/>
    </source>
</evidence>
<comment type="catalytic activity">
    <reaction evidence="19">
        <text>a 5'-end (5'-triphosphoguanosine)-adenylyl-adenylyl-cytidylyl-adenosine in mRNA + 2 S-adenosyl-L-methionine = a 5'-end (N(7)-methyl 5'-triphosphoguanosine)-(2'-O-methyladenylyl)-adenylyl-cytidylyl-adenosine in mRNA + 2 S-adenosyl-L-homocysteine + H(+)</text>
        <dbReference type="Rhea" id="RHEA:65376"/>
        <dbReference type="Rhea" id="RHEA-COMP:16797"/>
        <dbReference type="Rhea" id="RHEA-COMP:16798"/>
        <dbReference type="ChEBI" id="CHEBI:15378"/>
        <dbReference type="ChEBI" id="CHEBI:57856"/>
        <dbReference type="ChEBI" id="CHEBI:59789"/>
        <dbReference type="ChEBI" id="CHEBI:156483"/>
        <dbReference type="ChEBI" id="CHEBI:156484"/>
        <dbReference type="EC" id="2.1.1.375"/>
    </reaction>
</comment>
<comment type="catalytic activity">
    <reaction evidence="14">
        <text>a 5'-end triphospho-adenylyl-adenylyl-cytidylyl-adenosine in mRNA + GDP + H(+) = a 5'-end (5'-triphosphoguanosine)-adenylyl-adenylyl-cytidylyl-adenosine in mRNA + diphosphate</text>
        <dbReference type="Rhea" id="RHEA:65436"/>
        <dbReference type="Rhea" id="RHEA-COMP:16797"/>
        <dbReference type="Rhea" id="RHEA-COMP:16799"/>
        <dbReference type="ChEBI" id="CHEBI:15378"/>
        <dbReference type="ChEBI" id="CHEBI:33019"/>
        <dbReference type="ChEBI" id="CHEBI:58189"/>
        <dbReference type="ChEBI" id="CHEBI:156484"/>
        <dbReference type="ChEBI" id="CHEBI:156503"/>
        <dbReference type="EC" id="2.7.7.88"/>
    </reaction>
</comment>
<feature type="domain" description="RdRp catalytic" evidence="21">
    <location>
        <begin position="590"/>
        <end position="753"/>
    </location>
</feature>
<keyword evidence="12" id="KW-0506">mRNA capping</keyword>
<dbReference type="RefSeq" id="YP_009337904.1">
    <property type="nucleotide sequence ID" value="NC_033327.1"/>
</dbReference>
<dbReference type="GeneID" id="30855612"/>
<accession>A0A1L3KMX9</accession>
<keyword evidence="3 22" id="KW-0696">RNA-directed RNA polymerase</keyword>
<keyword evidence="6" id="KW-0949">S-adenosyl-L-methionine</keyword>
<comment type="catalytic activity">
    <reaction evidence="18">
        <text>a 5'-end (5'-triphosphoguanosine)-adenylyl-adenylyl-cytidylyl-adenosine in mRNA + S-adenosyl-L-methionine = a 5'-end (5'-triphosphoguanosine)-(2'-O-methyladenylyl)-adenylyl-cytidylyl-adenosine in mRNA + S-adenosyl-L-homocysteine + H(+)</text>
        <dbReference type="Rhea" id="RHEA:65380"/>
        <dbReference type="Rhea" id="RHEA-COMP:16797"/>
        <dbReference type="Rhea" id="RHEA-COMP:16801"/>
        <dbReference type="ChEBI" id="CHEBI:15378"/>
        <dbReference type="ChEBI" id="CHEBI:57856"/>
        <dbReference type="ChEBI" id="CHEBI:59789"/>
        <dbReference type="ChEBI" id="CHEBI:156482"/>
        <dbReference type="ChEBI" id="CHEBI:156484"/>
    </reaction>
</comment>